<accession>A0AAN3V0M5</accession>
<organism evidence="1 2">
    <name type="scientific">Escherichia coli 4.0967</name>
    <dbReference type="NCBI Taxonomy" id="869687"/>
    <lineage>
        <taxon>Bacteria</taxon>
        <taxon>Pseudomonadati</taxon>
        <taxon>Pseudomonadota</taxon>
        <taxon>Gammaproteobacteria</taxon>
        <taxon>Enterobacterales</taxon>
        <taxon>Enterobacteriaceae</taxon>
        <taxon>Escherichia</taxon>
    </lineage>
</organism>
<evidence type="ECO:0000313" key="2">
    <source>
        <dbReference type="Proteomes" id="UP000003866"/>
    </source>
</evidence>
<gene>
    <name evidence="1" type="ORF">EC40967_3755</name>
</gene>
<dbReference type="PANTHER" id="PTHR36931">
    <property type="entry name" value="UPF0153 PROTEIN YEIW"/>
    <property type="match status" value="1"/>
</dbReference>
<dbReference type="EMBL" id="AFAA02000036">
    <property type="protein sequence ID" value="EII32525.1"/>
    <property type="molecule type" value="Genomic_DNA"/>
</dbReference>
<dbReference type="Pfam" id="PF03692">
    <property type="entry name" value="CxxCxxCC"/>
    <property type="match status" value="1"/>
</dbReference>
<dbReference type="AlphaFoldDB" id="A0AAN3V0M5"/>
<dbReference type="PANTHER" id="PTHR36931:SF1">
    <property type="entry name" value="UPF0153 PROTEIN YEIW"/>
    <property type="match status" value="1"/>
</dbReference>
<name>A0AAN3V0M5_ECOLX</name>
<dbReference type="Proteomes" id="UP000003866">
    <property type="component" value="Unassembled WGS sequence"/>
</dbReference>
<evidence type="ECO:0008006" key="3">
    <source>
        <dbReference type="Google" id="ProtNLM"/>
    </source>
</evidence>
<comment type="caution">
    <text evidence="1">The sequence shown here is derived from an EMBL/GenBank/DDBJ whole genome shotgun (WGS) entry which is preliminary data.</text>
</comment>
<dbReference type="InterPro" id="IPR005358">
    <property type="entry name" value="Puta_zinc/iron-chelating_dom"/>
</dbReference>
<dbReference type="InterPro" id="IPR052572">
    <property type="entry name" value="UPF0153_domain"/>
</dbReference>
<evidence type="ECO:0000313" key="1">
    <source>
        <dbReference type="EMBL" id="EII32525.1"/>
    </source>
</evidence>
<protein>
    <recommendedName>
        <fullName evidence="3">Flagellin N-methylase</fullName>
    </recommendedName>
</protein>
<sequence>MSKISRQSTRDGPFGQVVFALLLVQKRWYCARSSIRWLTLREQRMKCRPGCGACCTAPSISSPIPGMPDGKPANTPCIQLDEQQRCKIFTSPLRPKVCAGLQASAEMCGNSRQQAMTWLIDLEMLTAP</sequence>
<reference evidence="1 2" key="1">
    <citation type="submission" date="2011-12" db="EMBL/GenBank/DDBJ databases">
        <authorList>
            <person name="Brinkac L."/>
            <person name="Radune D."/>
            <person name="Sanka R."/>
            <person name="Selengut J."/>
            <person name="DebRoy C."/>
            <person name="Feng P."/>
            <person name="Fratamico P.M."/>
            <person name="Kapur V."/>
            <person name="Kariyawasam S."/>
            <person name="Losada L."/>
            <person name="Nierman W.C."/>
            <person name="Nelson K."/>
        </authorList>
    </citation>
    <scope>NUCLEOTIDE SEQUENCE [LARGE SCALE GENOMIC DNA]</scope>
    <source>
        <strain evidence="1 2">4.0967</strain>
    </source>
</reference>
<proteinExistence type="predicted"/>